<evidence type="ECO:0000313" key="2">
    <source>
        <dbReference type="EMBL" id="MPM92544.1"/>
    </source>
</evidence>
<proteinExistence type="predicted"/>
<dbReference type="AlphaFoldDB" id="A0A645DSS7"/>
<feature type="region of interest" description="Disordered" evidence="1">
    <location>
        <begin position="150"/>
        <end position="188"/>
    </location>
</feature>
<protein>
    <submittedName>
        <fullName evidence="2">Uncharacterized protein</fullName>
    </submittedName>
</protein>
<gene>
    <name evidence="2" type="ORF">SDC9_139679</name>
</gene>
<reference evidence="2" key="1">
    <citation type="submission" date="2019-08" db="EMBL/GenBank/DDBJ databases">
        <authorList>
            <person name="Kucharzyk K."/>
            <person name="Murdoch R.W."/>
            <person name="Higgins S."/>
            <person name="Loffler F."/>
        </authorList>
    </citation>
    <scope>NUCLEOTIDE SEQUENCE</scope>
</reference>
<name>A0A645DSS7_9ZZZZ</name>
<comment type="caution">
    <text evidence="2">The sequence shown here is derived from an EMBL/GenBank/DDBJ whole genome shotgun (WGS) entry which is preliminary data.</text>
</comment>
<feature type="compositionally biased region" description="Basic and acidic residues" evidence="1">
    <location>
        <begin position="178"/>
        <end position="188"/>
    </location>
</feature>
<organism evidence="2">
    <name type="scientific">bioreactor metagenome</name>
    <dbReference type="NCBI Taxonomy" id="1076179"/>
    <lineage>
        <taxon>unclassified sequences</taxon>
        <taxon>metagenomes</taxon>
        <taxon>ecological metagenomes</taxon>
    </lineage>
</organism>
<evidence type="ECO:0000256" key="1">
    <source>
        <dbReference type="SAM" id="MobiDB-lite"/>
    </source>
</evidence>
<feature type="compositionally biased region" description="Basic and acidic residues" evidence="1">
    <location>
        <begin position="161"/>
        <end position="170"/>
    </location>
</feature>
<dbReference type="EMBL" id="VSSQ01039476">
    <property type="protein sequence ID" value="MPM92544.1"/>
    <property type="molecule type" value="Genomic_DNA"/>
</dbReference>
<accession>A0A645DSS7</accession>
<sequence>MQHDRRRTHGLPVCSENRALAKPLPCPGANRREIEAFADAHGGWRAAGEAVVPMVVKHAVESQLVEDGGVSDAPQQAIGESVHQHGNAAPSIRERGAPLARPERAVQLVTKGGMKIEFVQMHLCVKPFPCEMPALDLLVHNRIIRVDVRVQQQGGDLPSDEQGKDDRRDQQGNGNQDENQHIGDLRLK</sequence>